<comment type="caution">
    <text evidence="1">The sequence shown here is derived from an EMBL/GenBank/DDBJ whole genome shotgun (WGS) entry which is preliminary data.</text>
</comment>
<gene>
    <name evidence="1" type="ORF">WJX75_008708</name>
</gene>
<evidence type="ECO:0000313" key="2">
    <source>
        <dbReference type="Proteomes" id="UP001491310"/>
    </source>
</evidence>
<dbReference type="InterPro" id="IPR044213">
    <property type="entry name" value="At2g44920-like"/>
</dbReference>
<reference evidence="1 2" key="1">
    <citation type="journal article" date="2024" name="Nat. Commun.">
        <title>Phylogenomics reveals the evolutionary origins of lichenization in chlorophyte algae.</title>
        <authorList>
            <person name="Puginier C."/>
            <person name="Libourel C."/>
            <person name="Otte J."/>
            <person name="Skaloud P."/>
            <person name="Haon M."/>
            <person name="Grisel S."/>
            <person name="Petersen M."/>
            <person name="Berrin J.G."/>
            <person name="Delaux P.M."/>
            <person name="Dal Grande F."/>
            <person name="Keller J."/>
        </authorList>
    </citation>
    <scope>NUCLEOTIDE SEQUENCE [LARGE SCALE GENOMIC DNA]</scope>
    <source>
        <strain evidence="1 2">SAG 216-7</strain>
    </source>
</reference>
<evidence type="ECO:0000313" key="1">
    <source>
        <dbReference type="EMBL" id="KAK9909206.1"/>
    </source>
</evidence>
<sequence length="93" mass="10218">MLCRQIATQKIAIFGSKRNSCNARKQSTLLQPSPDVVIACPQVTNAKFKNIKIAGSDWTDVVLRRDVQQQLCKIASGTNPITGLDTRETLICS</sequence>
<organism evidence="1 2">
    <name type="scientific">Coccomyxa subellipsoidea</name>
    <dbReference type="NCBI Taxonomy" id="248742"/>
    <lineage>
        <taxon>Eukaryota</taxon>
        <taxon>Viridiplantae</taxon>
        <taxon>Chlorophyta</taxon>
        <taxon>core chlorophytes</taxon>
        <taxon>Trebouxiophyceae</taxon>
        <taxon>Trebouxiophyceae incertae sedis</taxon>
        <taxon>Coccomyxaceae</taxon>
        <taxon>Coccomyxa</taxon>
    </lineage>
</organism>
<name>A0ABR2YQK0_9CHLO</name>
<protein>
    <submittedName>
        <fullName evidence="1">Uncharacterized protein</fullName>
    </submittedName>
</protein>
<dbReference type="Proteomes" id="UP001491310">
    <property type="component" value="Unassembled WGS sequence"/>
</dbReference>
<dbReference type="PANTHER" id="PTHR47200">
    <property type="entry name" value="THYLAKOID LUMENAL 15 KDA PROTEIN 1, CHLOROPLASTIC"/>
    <property type="match status" value="1"/>
</dbReference>
<proteinExistence type="predicted"/>
<dbReference type="EMBL" id="JALJOT010000007">
    <property type="protein sequence ID" value="KAK9909206.1"/>
    <property type="molecule type" value="Genomic_DNA"/>
</dbReference>
<accession>A0ABR2YQK0</accession>
<keyword evidence="2" id="KW-1185">Reference proteome</keyword>
<dbReference type="PANTHER" id="PTHR47200:SF2">
    <property type="entry name" value="THYLAKOID LUMENAL 15 KDA PROTEIN 1, CHLOROPLASTIC"/>
    <property type="match status" value="1"/>
</dbReference>